<organism evidence="1 2">
    <name type="scientific">Pneumocystis oryctolagi</name>
    <dbReference type="NCBI Taxonomy" id="42067"/>
    <lineage>
        <taxon>Eukaryota</taxon>
        <taxon>Fungi</taxon>
        <taxon>Dikarya</taxon>
        <taxon>Ascomycota</taxon>
        <taxon>Taphrinomycotina</taxon>
        <taxon>Pneumocystomycetes</taxon>
        <taxon>Pneumocystaceae</taxon>
        <taxon>Pneumocystis</taxon>
    </lineage>
</organism>
<dbReference type="Proteomes" id="UP000768646">
    <property type="component" value="Unassembled WGS sequence"/>
</dbReference>
<dbReference type="EMBL" id="JABTEG010000004">
    <property type="protein sequence ID" value="KAG4305209.1"/>
    <property type="molecule type" value="Genomic_DNA"/>
</dbReference>
<evidence type="ECO:0000313" key="2">
    <source>
        <dbReference type="Proteomes" id="UP000768646"/>
    </source>
</evidence>
<name>A0ACB7CI46_9ASCO</name>
<gene>
    <name evidence="1" type="ORF">PORY_001379</name>
</gene>
<evidence type="ECO:0000313" key="1">
    <source>
        <dbReference type="EMBL" id="KAG4305209.1"/>
    </source>
</evidence>
<protein>
    <submittedName>
        <fullName evidence="1">Uncharacterized protein</fullName>
    </submittedName>
</protein>
<comment type="caution">
    <text evidence="1">The sequence shown here is derived from an EMBL/GenBank/DDBJ whole genome shotgun (WGS) entry which is preliminary data.</text>
</comment>
<reference evidence="1 2" key="1">
    <citation type="journal article" date="2021" name="Commun. Biol.">
        <title>Genomic insights into the host specific adaptation of the Pneumocystis genus.</title>
        <authorList>
            <person name="Cisse O.H."/>
            <person name="Ma L."/>
            <person name="Dekker J.P."/>
            <person name="Khil P.P."/>
            <person name="Youn J.-H."/>
            <person name="Brenchley J.M."/>
            <person name="Blair R."/>
            <person name="Pahar B."/>
            <person name="Chabe M."/>
            <person name="Van Rompay K.K.A."/>
            <person name="Keesler R."/>
            <person name="Sukura A."/>
            <person name="Hirsch V."/>
            <person name="Kutty G."/>
            <person name="Liu Y."/>
            <person name="Peng L."/>
            <person name="Chen J."/>
            <person name="Song J."/>
            <person name="Weissenbacher-Lang C."/>
            <person name="Xu J."/>
            <person name="Upham N.S."/>
            <person name="Stajich J.E."/>
            <person name="Cuomo C.A."/>
            <person name="Cushion M.T."/>
            <person name="Kovacs J.A."/>
        </authorList>
    </citation>
    <scope>NUCLEOTIDE SEQUENCE [LARGE SCALE GENOMIC DNA]</scope>
    <source>
        <strain evidence="1 2">RABM</strain>
    </source>
</reference>
<proteinExistence type="predicted"/>
<sequence length="153" mass="18128">MKRKIYSKFLSSQLFTFFPSQRYFNLCYNQTRKALIHSKKEDSMVGDYPSNIPFVNRQTREPYDRDYFDITERRKFGEPLHEQDEILTMFSPDVHSYVTSSKAFLHLFTFGLVITTFCSIAYFFRPKPFAVPQESLLKKLERPSSVLDDSNSF</sequence>
<accession>A0ACB7CI46</accession>
<keyword evidence="2" id="KW-1185">Reference proteome</keyword>